<proteinExistence type="predicted"/>
<dbReference type="AlphaFoldDB" id="A0A0R0FWA3"/>
<dbReference type="InParanoid" id="A0A0R0FWA3"/>
<dbReference type="STRING" id="3847.A0A0R0FWA3"/>
<evidence type="ECO:0000256" key="1">
    <source>
        <dbReference type="SAM" id="MobiDB-lite"/>
    </source>
</evidence>
<dbReference type="PANTHER" id="PTHR33233:SF17">
    <property type="entry name" value="DUF4283 DOMAIN-CONTAINING PROTEIN"/>
    <property type="match status" value="1"/>
</dbReference>
<dbReference type="PANTHER" id="PTHR33233">
    <property type="entry name" value="ENDONUCLEASE/EXONUCLEASE/PHOSPHATASE"/>
    <property type="match status" value="1"/>
</dbReference>
<keyword evidence="5" id="KW-1185">Reference proteome</keyword>
<evidence type="ECO:0000313" key="5">
    <source>
        <dbReference type="Proteomes" id="UP000008827"/>
    </source>
</evidence>
<evidence type="ECO:0000313" key="3">
    <source>
        <dbReference type="EMBL" id="KRH07666.1"/>
    </source>
</evidence>
<accession>A0A0R0FWA3</accession>
<feature type="compositionally biased region" description="Low complexity" evidence="1">
    <location>
        <begin position="86"/>
        <end position="105"/>
    </location>
</feature>
<feature type="region of interest" description="Disordered" evidence="1">
    <location>
        <begin position="86"/>
        <end position="124"/>
    </location>
</feature>
<dbReference type="InterPro" id="IPR025558">
    <property type="entry name" value="DUF4283"/>
</dbReference>
<dbReference type="EMBL" id="CM000849">
    <property type="protein sequence ID" value="KRH07666.1"/>
    <property type="molecule type" value="Genomic_DNA"/>
</dbReference>
<feature type="domain" description="DUF4283" evidence="2">
    <location>
        <begin position="171"/>
        <end position="248"/>
    </location>
</feature>
<evidence type="ECO:0000259" key="2">
    <source>
        <dbReference type="Pfam" id="PF14111"/>
    </source>
</evidence>
<dbReference type="Proteomes" id="UP000008827">
    <property type="component" value="Chromosome 16"/>
</dbReference>
<protein>
    <recommendedName>
        <fullName evidence="2">DUF4283 domain-containing protein</fullName>
    </recommendedName>
</protein>
<feature type="compositionally biased region" description="Low complexity" evidence="1">
    <location>
        <begin position="20"/>
        <end position="33"/>
    </location>
</feature>
<feature type="region of interest" description="Disordered" evidence="1">
    <location>
        <begin position="1"/>
        <end position="33"/>
    </location>
</feature>
<name>A0A0R0FWA3_SOYBN</name>
<dbReference type="FunCoup" id="A0A0R0FWA3">
    <property type="interactions" value="10"/>
</dbReference>
<reference evidence="3" key="3">
    <citation type="submission" date="2018-07" db="EMBL/GenBank/DDBJ databases">
        <title>WGS assembly of Glycine max.</title>
        <authorList>
            <person name="Schmutz J."/>
            <person name="Cannon S."/>
            <person name="Schlueter J."/>
            <person name="Ma J."/>
            <person name="Mitros T."/>
            <person name="Nelson W."/>
            <person name="Hyten D."/>
            <person name="Song Q."/>
            <person name="Thelen J."/>
            <person name="Cheng J."/>
            <person name="Xu D."/>
            <person name="Hellsten U."/>
            <person name="May G."/>
            <person name="Yu Y."/>
            <person name="Sakurai T."/>
            <person name="Umezawa T."/>
            <person name="Bhattacharyya M."/>
            <person name="Sandhu D."/>
            <person name="Valliyodan B."/>
            <person name="Lindquist E."/>
            <person name="Peto M."/>
            <person name="Grant D."/>
            <person name="Shu S."/>
            <person name="Goodstein D."/>
            <person name="Barry K."/>
            <person name="Futrell-Griggs M."/>
            <person name="Abernathy B."/>
            <person name="Du J."/>
            <person name="Tian Z."/>
            <person name="Zhu L."/>
            <person name="Gill N."/>
            <person name="Joshi T."/>
            <person name="Libault M."/>
            <person name="Sethuraman A."/>
            <person name="Zhang X."/>
            <person name="Shinozaki K."/>
            <person name="Nguyen H."/>
            <person name="Wing R."/>
            <person name="Cregan P."/>
            <person name="Specht J."/>
            <person name="Grimwood J."/>
            <person name="Rokhsar D."/>
            <person name="Stacey G."/>
            <person name="Shoemaker R."/>
            <person name="Jackson S."/>
        </authorList>
    </citation>
    <scope>NUCLEOTIDE SEQUENCE</scope>
    <source>
        <tissue evidence="3">Callus</tissue>
    </source>
</reference>
<gene>
    <name evidence="3" type="ORF">GLYMA_16G102800</name>
</gene>
<evidence type="ECO:0000313" key="4">
    <source>
        <dbReference type="EnsemblPlants" id="KRH07666"/>
    </source>
</evidence>
<dbReference type="Gramene" id="KRH07666">
    <property type="protein sequence ID" value="KRH07666"/>
    <property type="gene ID" value="GLYMA_16G102800"/>
</dbReference>
<sequence>MGKNKGRQSHSAAKQIMVKGTTSGSGKSQTSATSGLAGCLDVVQANQNAYTASQDNLVGKVLVKKAGTSSAKTDDVTHQVFDNLSECSAESESSPEVSCTLGDNDSTTDDDSSHSCGSKSSLQLDDNKAPTPWVNLFKDNRSPSKGFGMKFSPPPSDDKVLLEEIDLQPLEEAWGHSLIGYVAGRFPGKKALLDCWQKWGVKFSYSSHESGLLVFKFESEDDLNQVLSAGPYFIFQRPLLLKVKPTFFDFGNEELSKIPVWVKLRNLPLELWNPQALGKILSKIGSPIRFDHLTTSKGSISFARALVEVDASLELIDEVRFRLPIGKTFVQKIE</sequence>
<dbReference type="EnsemblPlants" id="KRH07666">
    <property type="protein sequence ID" value="KRH07666"/>
    <property type="gene ID" value="GLYMA_16G102800"/>
</dbReference>
<organism evidence="3">
    <name type="scientific">Glycine max</name>
    <name type="common">Soybean</name>
    <name type="synonym">Glycine hispida</name>
    <dbReference type="NCBI Taxonomy" id="3847"/>
    <lineage>
        <taxon>Eukaryota</taxon>
        <taxon>Viridiplantae</taxon>
        <taxon>Streptophyta</taxon>
        <taxon>Embryophyta</taxon>
        <taxon>Tracheophyta</taxon>
        <taxon>Spermatophyta</taxon>
        <taxon>Magnoliopsida</taxon>
        <taxon>eudicotyledons</taxon>
        <taxon>Gunneridae</taxon>
        <taxon>Pentapetalae</taxon>
        <taxon>rosids</taxon>
        <taxon>fabids</taxon>
        <taxon>Fabales</taxon>
        <taxon>Fabaceae</taxon>
        <taxon>Papilionoideae</taxon>
        <taxon>50 kb inversion clade</taxon>
        <taxon>NPAAA clade</taxon>
        <taxon>indigoferoid/millettioid clade</taxon>
        <taxon>Phaseoleae</taxon>
        <taxon>Glycine</taxon>
        <taxon>Glycine subgen. Soja</taxon>
    </lineage>
</organism>
<dbReference type="OMA" id="CVEINME"/>
<dbReference type="Pfam" id="PF14111">
    <property type="entry name" value="DUF4283"/>
    <property type="match status" value="1"/>
</dbReference>
<reference evidence="4" key="2">
    <citation type="submission" date="2018-02" db="UniProtKB">
        <authorList>
            <consortium name="EnsemblPlants"/>
        </authorList>
    </citation>
    <scope>IDENTIFICATION</scope>
    <source>
        <strain evidence="4">Williams 82</strain>
    </source>
</reference>
<reference evidence="3 4" key="1">
    <citation type="journal article" date="2010" name="Nature">
        <title>Genome sequence of the palaeopolyploid soybean.</title>
        <authorList>
            <person name="Schmutz J."/>
            <person name="Cannon S.B."/>
            <person name="Schlueter J."/>
            <person name="Ma J."/>
            <person name="Mitros T."/>
            <person name="Nelson W."/>
            <person name="Hyten D.L."/>
            <person name="Song Q."/>
            <person name="Thelen J.J."/>
            <person name="Cheng J."/>
            <person name="Xu D."/>
            <person name="Hellsten U."/>
            <person name="May G.D."/>
            <person name="Yu Y."/>
            <person name="Sakurai T."/>
            <person name="Umezawa T."/>
            <person name="Bhattacharyya M.K."/>
            <person name="Sandhu D."/>
            <person name="Valliyodan B."/>
            <person name="Lindquist E."/>
            <person name="Peto M."/>
            <person name="Grant D."/>
            <person name="Shu S."/>
            <person name="Goodstein D."/>
            <person name="Barry K."/>
            <person name="Futrell-Griggs M."/>
            <person name="Abernathy B."/>
            <person name="Du J."/>
            <person name="Tian Z."/>
            <person name="Zhu L."/>
            <person name="Gill N."/>
            <person name="Joshi T."/>
            <person name="Libault M."/>
            <person name="Sethuraman A."/>
            <person name="Zhang X.-C."/>
            <person name="Shinozaki K."/>
            <person name="Nguyen H.T."/>
            <person name="Wing R.A."/>
            <person name="Cregan P."/>
            <person name="Specht J."/>
            <person name="Grimwood J."/>
            <person name="Rokhsar D."/>
            <person name="Stacey G."/>
            <person name="Shoemaker R.C."/>
            <person name="Jackson S.A."/>
        </authorList>
    </citation>
    <scope>NUCLEOTIDE SEQUENCE</scope>
    <source>
        <strain evidence="4">cv. Williams 82</strain>
        <tissue evidence="3">Callus</tissue>
    </source>
</reference>